<feature type="region of interest" description="Disordered" evidence="1">
    <location>
        <begin position="47"/>
        <end position="66"/>
    </location>
</feature>
<evidence type="ECO:0000313" key="2">
    <source>
        <dbReference type="EMBL" id="NHZ32868.1"/>
    </source>
</evidence>
<dbReference type="Proteomes" id="UP000785613">
    <property type="component" value="Unassembled WGS sequence"/>
</dbReference>
<evidence type="ECO:0000256" key="1">
    <source>
        <dbReference type="SAM" id="MobiDB-lite"/>
    </source>
</evidence>
<proteinExistence type="predicted"/>
<dbReference type="SUPFAM" id="SSF46689">
    <property type="entry name" value="Homeodomain-like"/>
    <property type="match status" value="1"/>
</dbReference>
<dbReference type="Gene3D" id="1.10.10.60">
    <property type="entry name" value="Homeodomain-like"/>
    <property type="match status" value="1"/>
</dbReference>
<accession>A0ABX0LJL9</accession>
<dbReference type="InterPro" id="IPR009057">
    <property type="entry name" value="Homeodomain-like_sf"/>
</dbReference>
<evidence type="ECO:0000313" key="3">
    <source>
        <dbReference type="Proteomes" id="UP000785613"/>
    </source>
</evidence>
<protein>
    <submittedName>
        <fullName evidence="2">Transposase</fullName>
    </submittedName>
</protein>
<dbReference type="EMBL" id="VUYU01000002">
    <property type="protein sequence ID" value="NHZ32868.1"/>
    <property type="molecule type" value="Genomic_DNA"/>
</dbReference>
<gene>
    <name evidence="2" type="ORF">F0185_04590</name>
</gene>
<dbReference type="InterPro" id="IPR002514">
    <property type="entry name" value="Transposase_8"/>
</dbReference>
<name>A0ABX0LJL9_9BURK</name>
<dbReference type="Pfam" id="PF01527">
    <property type="entry name" value="HTH_Tnp_1"/>
    <property type="match status" value="1"/>
</dbReference>
<keyword evidence="3" id="KW-1185">Reference proteome</keyword>
<organism evidence="2 3">
    <name type="scientific">Massilia rubra</name>
    <dbReference type="NCBI Taxonomy" id="2607910"/>
    <lineage>
        <taxon>Bacteria</taxon>
        <taxon>Pseudomonadati</taxon>
        <taxon>Pseudomonadota</taxon>
        <taxon>Betaproteobacteria</taxon>
        <taxon>Burkholderiales</taxon>
        <taxon>Oxalobacteraceae</taxon>
        <taxon>Telluria group</taxon>
        <taxon>Massilia</taxon>
    </lineage>
</organism>
<comment type="caution">
    <text evidence="2">The sequence shown here is derived from an EMBL/GenBank/DDBJ whole genome shotgun (WGS) entry which is preliminary data.</text>
</comment>
<reference evidence="2 3" key="1">
    <citation type="submission" date="2019-09" db="EMBL/GenBank/DDBJ databases">
        <title>Taxonomy of Antarctic Massilia spp.: description of Massilia rubra sp. nov., Massilia aquatica sp. nov., Massilia mucilaginosa sp. nov., Massilia frigida sp. nov. isolated from streams, lakes and regoliths.</title>
        <authorList>
            <person name="Holochova P."/>
            <person name="Sedlacek I."/>
            <person name="Kralova S."/>
            <person name="Maslanova I."/>
            <person name="Busse H.-J."/>
            <person name="Stankova E."/>
            <person name="Vrbovska V."/>
            <person name="Kovarovic V."/>
            <person name="Bartak M."/>
            <person name="Svec P."/>
            <person name="Pantucek R."/>
        </authorList>
    </citation>
    <scope>NUCLEOTIDE SEQUENCE [LARGE SCALE GENOMIC DNA]</scope>
    <source>
        <strain evidence="2 3">CCM 8692</strain>
    </source>
</reference>
<sequence length="158" mass="17341">MKLTTYAPQFRAEAVKLVLAQSLTLDEAAKRIAISKGTLANWVSTAKRGSDTTAPPGSCGNLQARRSPGRACRVPAHSGGTWSSRIRAMYHYYRSARLHETSLDSDHNAPHSLPHRPRLLPLADGLFQLILMADLTRETGPLFSLLRLRRLIGIDATA</sequence>